<feature type="domain" description="Fibronectin type-III" evidence="7">
    <location>
        <begin position="21"/>
        <end position="121"/>
    </location>
</feature>
<dbReference type="EMBL" id="BAABAB010000039">
    <property type="protein sequence ID" value="GAA3635855.1"/>
    <property type="molecule type" value="Genomic_DNA"/>
</dbReference>
<dbReference type="Gene3D" id="2.60.40.1120">
    <property type="entry name" value="Carboxypeptidase-like, regulatory domain"/>
    <property type="match status" value="1"/>
</dbReference>
<keyword evidence="3" id="KW-0378">Hydrolase</keyword>
<dbReference type="SUPFAM" id="SSF49452">
    <property type="entry name" value="Starch-binding domain-like"/>
    <property type="match status" value="1"/>
</dbReference>
<dbReference type="SUPFAM" id="SSF49265">
    <property type="entry name" value="Fibronectin type III"/>
    <property type="match status" value="2"/>
</dbReference>
<sequence>MVAALALLLSFLVPSAVAISPPDPPTVSKVGDSATAVKVSWSGVTGAKGYRIQYSTSASFGSPKFLPASTKSDPLTDTSAVVSGLSTGKQYYFRVAVVDPDSLKVLSQTYSKPVSATVSYPFRAPGDSTPSLITKRSAKLSWAAVPNATEYGVRLATSPSAKPKFYRTATNSISLSGLKANTLYYVKTYVGNTSKRISDYSPENQFVTSGYSNAAPSGLKVVSQGPGDVKLAWTALNPLPAGTKYVVSIATEFIYPVPGREPSVPLARFKGVRTRGPYTTNSATITGLVANTTYYAQVYLIGRQNQRITSSSDFVTAKTIVARGTISGKTTGVTGDDLTASAYLGNELVEQVTVGSDNAYSMAVRPGGYKVLITYTGSGNYASAWARSGKDGGRIPAEASVVNVARDKATTAPTVKLHTGAVVSGIVRDRSGRAVRDVDITALTAMTSAREVEVVGTSAPNGKYILRGLPDGRHWLRYAYSGDGFKTRSVEIVVTKGKITSVRVPPGKASTTSVRDPFTAVNVRLDNAPFRKRYKPSISGTRRVGSTLTGKVTPWLAGSNPTTKASMSLQWKRNGSSIRGATSSRYKLTAADRGKRITVTATGRRYGFSTSSLTSAKTAPIR</sequence>
<dbReference type="InterPro" id="IPR013783">
    <property type="entry name" value="Ig-like_fold"/>
</dbReference>
<dbReference type="InterPro" id="IPR036116">
    <property type="entry name" value="FN3_sf"/>
</dbReference>
<keyword evidence="3" id="KW-0326">Glycosidase</keyword>
<accession>A0ABP7AMN0</accession>
<dbReference type="InterPro" id="IPR003961">
    <property type="entry name" value="FN3_dom"/>
</dbReference>
<keyword evidence="4" id="KW-0119">Carbohydrate metabolism</keyword>
<dbReference type="InterPro" id="IPR013784">
    <property type="entry name" value="Carb-bd-like_fold"/>
</dbReference>
<gene>
    <name evidence="8" type="ORF">GCM10022236_43040</name>
</gene>
<dbReference type="EC" id="3.2.1.1" evidence="2"/>
<evidence type="ECO:0000256" key="6">
    <source>
        <dbReference type="SAM" id="SignalP"/>
    </source>
</evidence>
<keyword evidence="4" id="KW-0624">Polysaccharide degradation</keyword>
<dbReference type="Proteomes" id="UP001501490">
    <property type="component" value="Unassembled WGS sequence"/>
</dbReference>
<feature type="signal peptide" evidence="6">
    <location>
        <begin position="1"/>
        <end position="18"/>
    </location>
</feature>
<feature type="chain" id="PRO_5046770935" description="alpha-amylase" evidence="6">
    <location>
        <begin position="19"/>
        <end position="622"/>
    </location>
</feature>
<dbReference type="Gene3D" id="2.60.40.10">
    <property type="entry name" value="Immunoglobulins"/>
    <property type="match status" value="3"/>
</dbReference>
<dbReference type="PROSITE" id="PS50853">
    <property type="entry name" value="FN3"/>
    <property type="match status" value="2"/>
</dbReference>
<comment type="caution">
    <text evidence="8">The sequence shown here is derived from an EMBL/GenBank/DDBJ whole genome shotgun (WGS) entry which is preliminary data.</text>
</comment>
<dbReference type="Pfam" id="PF13620">
    <property type="entry name" value="CarboxypepD_reg"/>
    <property type="match status" value="1"/>
</dbReference>
<evidence type="ECO:0000313" key="9">
    <source>
        <dbReference type="Proteomes" id="UP001501490"/>
    </source>
</evidence>
<evidence type="ECO:0000256" key="1">
    <source>
        <dbReference type="ARBA" id="ARBA00000548"/>
    </source>
</evidence>
<evidence type="ECO:0000256" key="3">
    <source>
        <dbReference type="ARBA" id="ARBA00023295"/>
    </source>
</evidence>
<reference evidence="9" key="1">
    <citation type="journal article" date="2019" name="Int. J. Syst. Evol. Microbiol.">
        <title>The Global Catalogue of Microorganisms (GCM) 10K type strain sequencing project: providing services to taxonomists for standard genome sequencing and annotation.</title>
        <authorList>
            <consortium name="The Broad Institute Genomics Platform"/>
            <consortium name="The Broad Institute Genome Sequencing Center for Infectious Disease"/>
            <person name="Wu L."/>
            <person name="Ma J."/>
        </authorList>
    </citation>
    <scope>NUCLEOTIDE SEQUENCE [LARGE SCALE GENOMIC DNA]</scope>
    <source>
        <strain evidence="9">JCM 16929</strain>
    </source>
</reference>
<evidence type="ECO:0000256" key="2">
    <source>
        <dbReference type="ARBA" id="ARBA00012595"/>
    </source>
</evidence>
<evidence type="ECO:0000256" key="4">
    <source>
        <dbReference type="ARBA" id="ARBA00023326"/>
    </source>
</evidence>
<comment type="catalytic activity">
    <reaction evidence="1">
        <text>Endohydrolysis of (1-&gt;4)-alpha-D-glucosidic linkages in polysaccharides containing three or more (1-&gt;4)-alpha-linked D-glucose units.</text>
        <dbReference type="EC" id="3.2.1.1"/>
    </reaction>
</comment>
<keyword evidence="6" id="KW-0732">Signal</keyword>
<dbReference type="CDD" id="cd00063">
    <property type="entry name" value="FN3"/>
    <property type="match status" value="1"/>
</dbReference>
<organism evidence="8 9">
    <name type="scientific">Microlunatus ginsengisoli</name>
    <dbReference type="NCBI Taxonomy" id="363863"/>
    <lineage>
        <taxon>Bacteria</taxon>
        <taxon>Bacillati</taxon>
        <taxon>Actinomycetota</taxon>
        <taxon>Actinomycetes</taxon>
        <taxon>Propionibacteriales</taxon>
        <taxon>Propionibacteriaceae</taxon>
        <taxon>Microlunatus</taxon>
    </lineage>
</organism>
<evidence type="ECO:0000313" key="8">
    <source>
        <dbReference type="EMBL" id="GAA3635855.1"/>
    </source>
</evidence>
<feature type="domain" description="Fibronectin type-III" evidence="7">
    <location>
        <begin position="124"/>
        <end position="211"/>
    </location>
</feature>
<name>A0ABP7AMN0_9ACTN</name>
<protein>
    <recommendedName>
        <fullName evidence="2">alpha-amylase</fullName>
        <ecNumber evidence="2">3.2.1.1</ecNumber>
    </recommendedName>
    <alternativeName>
        <fullName evidence="5">1,4-alpha-D-glucan glucanohydrolase</fullName>
    </alternativeName>
</protein>
<evidence type="ECO:0000256" key="5">
    <source>
        <dbReference type="ARBA" id="ARBA00030238"/>
    </source>
</evidence>
<dbReference type="Gene3D" id="2.60.40.2700">
    <property type="match status" value="1"/>
</dbReference>
<proteinExistence type="predicted"/>
<dbReference type="SMART" id="SM00060">
    <property type="entry name" value="FN3"/>
    <property type="match status" value="3"/>
</dbReference>
<dbReference type="Pfam" id="PF00041">
    <property type="entry name" value="fn3"/>
    <property type="match status" value="1"/>
</dbReference>
<evidence type="ECO:0000259" key="7">
    <source>
        <dbReference type="PROSITE" id="PS50853"/>
    </source>
</evidence>
<keyword evidence="9" id="KW-1185">Reference proteome</keyword>